<gene>
    <name evidence="6" type="primary">arnB_1</name>
    <name evidence="6" type="ORF">NCTC12272_00803</name>
</gene>
<feature type="modified residue" description="N6-(pyridoxal phosphate)lysine" evidence="4">
    <location>
        <position position="195"/>
    </location>
</feature>
<evidence type="ECO:0000313" key="6">
    <source>
        <dbReference type="EMBL" id="SQG89620.1"/>
    </source>
</evidence>
<evidence type="ECO:0000313" key="7">
    <source>
        <dbReference type="Proteomes" id="UP000249566"/>
    </source>
</evidence>
<protein>
    <submittedName>
        <fullName evidence="6">AHBA synthase</fullName>
        <ecNumber evidence="6">2.6.1.87</ecNumber>
    </submittedName>
</protein>
<dbReference type="AlphaFoldDB" id="A0AAX2IT65"/>
<dbReference type="GO" id="GO:0000271">
    <property type="term" value="P:polysaccharide biosynthetic process"/>
    <property type="evidence" value="ECO:0007669"/>
    <property type="project" value="TreeGrafter"/>
</dbReference>
<dbReference type="EC" id="2.6.1.87" evidence="6"/>
<dbReference type="Gene3D" id="3.40.640.10">
    <property type="entry name" value="Type I PLP-dependent aspartate aminotransferase-like (Major domain)"/>
    <property type="match status" value="1"/>
</dbReference>
<dbReference type="PANTHER" id="PTHR30244">
    <property type="entry name" value="TRANSAMINASE"/>
    <property type="match status" value="1"/>
</dbReference>
<comment type="similarity">
    <text evidence="2 5">Belongs to the DegT/DnrJ/EryC1 family.</text>
</comment>
<dbReference type="InterPro" id="IPR015424">
    <property type="entry name" value="PyrdxlP-dep_Trfase"/>
</dbReference>
<organism evidence="6 7">
    <name type="scientific">Legionella pneumophila subsp. pascullei</name>
    <dbReference type="NCBI Taxonomy" id="91890"/>
    <lineage>
        <taxon>Bacteria</taxon>
        <taxon>Pseudomonadati</taxon>
        <taxon>Pseudomonadota</taxon>
        <taxon>Gammaproteobacteria</taxon>
        <taxon>Legionellales</taxon>
        <taxon>Legionellaceae</taxon>
        <taxon>Legionella</taxon>
    </lineage>
</organism>
<dbReference type="InterPro" id="IPR015422">
    <property type="entry name" value="PyrdxlP-dep_Trfase_small"/>
</dbReference>
<dbReference type="RefSeq" id="WP_027221113.1">
    <property type="nucleotide sequence ID" value="NZ_CAAAIJ010000013.1"/>
</dbReference>
<name>A0AAX2IT65_LEGPN</name>
<dbReference type="PIRSF" id="PIRSF000390">
    <property type="entry name" value="PLP_StrS"/>
    <property type="match status" value="1"/>
</dbReference>
<feature type="active site" description="Proton acceptor" evidence="3">
    <location>
        <position position="195"/>
    </location>
</feature>
<proteinExistence type="inferred from homology"/>
<evidence type="ECO:0000256" key="4">
    <source>
        <dbReference type="PIRSR" id="PIRSR000390-2"/>
    </source>
</evidence>
<dbReference type="EMBL" id="LS483412">
    <property type="protein sequence ID" value="SQG89620.1"/>
    <property type="molecule type" value="Genomic_DNA"/>
</dbReference>
<dbReference type="InterPro" id="IPR000653">
    <property type="entry name" value="DegT/StrS_aminotransferase"/>
</dbReference>
<dbReference type="Proteomes" id="UP000249566">
    <property type="component" value="Chromosome 1"/>
</dbReference>
<dbReference type="CDD" id="cd00616">
    <property type="entry name" value="AHBA_syn"/>
    <property type="match status" value="1"/>
</dbReference>
<dbReference type="Gene3D" id="3.90.1150.10">
    <property type="entry name" value="Aspartate Aminotransferase, domain 1"/>
    <property type="match status" value="1"/>
</dbReference>
<evidence type="ECO:0000256" key="3">
    <source>
        <dbReference type="PIRSR" id="PIRSR000390-1"/>
    </source>
</evidence>
<evidence type="ECO:0000256" key="2">
    <source>
        <dbReference type="ARBA" id="ARBA00037999"/>
    </source>
</evidence>
<dbReference type="NCBIfam" id="TIGR03588">
    <property type="entry name" value="PseC"/>
    <property type="match status" value="1"/>
</dbReference>
<keyword evidence="1 4" id="KW-0663">Pyridoxal phosphate</keyword>
<dbReference type="Pfam" id="PF01041">
    <property type="entry name" value="DegT_DnrJ_EryC1"/>
    <property type="match status" value="1"/>
</dbReference>
<evidence type="ECO:0000256" key="5">
    <source>
        <dbReference type="RuleBase" id="RU004508"/>
    </source>
</evidence>
<accession>A0AAX2IT65</accession>
<evidence type="ECO:0000256" key="1">
    <source>
        <dbReference type="ARBA" id="ARBA00022898"/>
    </source>
</evidence>
<sequence length="399" mass="45374">MNDWIPYGRHAIDENDIQAVINVLKSDWLTCGPAVEQFENKICEVTQADYAVACSNGTTALHLALLALEIKKRDQVIVPAITFLATANAVRYVDAEVVFADVDPETGLMTAETLERAILNAESRADIKAIINVHFAGQCENLEEIAAVAKKYNLKIVDDAAHAIGTKYVNNEGVISPIGSGQYCDLATFSFHPVKTIALGEGGAITTKNSILAEKVRMLRSHGMIRNEKNWENKIQAYDEYGNVNPWYYEMQEIGYNYRVTDISCALGYSQLQKIDNFKDARQKIVNYYDDHFKGSYFQGIKKNIFSQTAWHLYILRTNFKLLNRSRAQVMKYLAEHQIGTQVHYIPVYRQPYYEARYGKQSLPGAEAYYETCLSIPLFVNLRNDQQEYIIHKIKSFTK</sequence>
<dbReference type="SUPFAM" id="SSF53383">
    <property type="entry name" value="PLP-dependent transferases"/>
    <property type="match status" value="1"/>
</dbReference>
<keyword evidence="6" id="KW-0032">Aminotransferase</keyword>
<reference evidence="6 7" key="1">
    <citation type="submission" date="2018-06" db="EMBL/GenBank/DDBJ databases">
        <authorList>
            <consortium name="Pathogen Informatics"/>
            <person name="Doyle S."/>
        </authorList>
    </citation>
    <scope>NUCLEOTIDE SEQUENCE [LARGE SCALE GENOMIC DNA]</scope>
    <source>
        <strain evidence="6 7">NCTC12272</strain>
    </source>
</reference>
<dbReference type="GO" id="GO:0030170">
    <property type="term" value="F:pyridoxal phosphate binding"/>
    <property type="evidence" value="ECO:0007669"/>
    <property type="project" value="TreeGrafter"/>
</dbReference>
<dbReference type="InterPro" id="IPR015421">
    <property type="entry name" value="PyrdxlP-dep_Trfase_major"/>
</dbReference>
<dbReference type="GO" id="GO:0099620">
    <property type="term" value="F:UDP-4-amino-4-deoxy-L-arabinose aminotransferase"/>
    <property type="evidence" value="ECO:0007669"/>
    <property type="project" value="UniProtKB-EC"/>
</dbReference>
<dbReference type="PANTHER" id="PTHR30244:SF34">
    <property type="entry name" value="DTDP-4-AMINO-4,6-DIDEOXYGALACTOSE TRANSAMINASE"/>
    <property type="match status" value="1"/>
</dbReference>
<keyword evidence="6" id="KW-0808">Transferase</keyword>
<dbReference type="InterPro" id="IPR020026">
    <property type="entry name" value="PseC"/>
</dbReference>